<protein>
    <recommendedName>
        <fullName evidence="4">ABC-2 type transport system permease protein</fullName>
    </recommendedName>
</protein>
<dbReference type="Proteomes" id="UP000268007">
    <property type="component" value="Unassembled WGS sequence"/>
</dbReference>
<evidence type="ECO:0000256" key="1">
    <source>
        <dbReference type="SAM" id="Phobius"/>
    </source>
</evidence>
<dbReference type="OrthoDB" id="5946463at2"/>
<comment type="caution">
    <text evidence="2">The sequence shown here is derived from an EMBL/GenBank/DDBJ whole genome shotgun (WGS) entry which is preliminary data.</text>
</comment>
<dbReference type="CDD" id="cd21809">
    <property type="entry name" value="ABC-2_lan_permease-like"/>
    <property type="match status" value="1"/>
</dbReference>
<proteinExistence type="predicted"/>
<feature type="transmembrane region" description="Helical" evidence="1">
    <location>
        <begin position="148"/>
        <end position="175"/>
    </location>
</feature>
<feature type="transmembrane region" description="Helical" evidence="1">
    <location>
        <begin position="62"/>
        <end position="83"/>
    </location>
</feature>
<evidence type="ECO:0000313" key="3">
    <source>
        <dbReference type="Proteomes" id="UP000268007"/>
    </source>
</evidence>
<dbReference type="Pfam" id="PF12730">
    <property type="entry name" value="ABC2_membrane_4"/>
    <property type="match status" value="1"/>
</dbReference>
<dbReference type="EMBL" id="RBKU01000001">
    <property type="protein sequence ID" value="RKR81221.1"/>
    <property type="molecule type" value="Genomic_DNA"/>
</dbReference>
<organism evidence="2 3">
    <name type="scientific">Mucilaginibacter gracilis</name>
    <dbReference type="NCBI Taxonomy" id="423350"/>
    <lineage>
        <taxon>Bacteria</taxon>
        <taxon>Pseudomonadati</taxon>
        <taxon>Bacteroidota</taxon>
        <taxon>Sphingobacteriia</taxon>
        <taxon>Sphingobacteriales</taxon>
        <taxon>Sphingobacteriaceae</taxon>
        <taxon>Mucilaginibacter</taxon>
    </lineage>
</organism>
<name>A0A495IXW8_9SPHI</name>
<keyword evidence="1" id="KW-1133">Transmembrane helix</keyword>
<accession>A0A495IXW8</accession>
<evidence type="ECO:0008006" key="4">
    <source>
        <dbReference type="Google" id="ProtNLM"/>
    </source>
</evidence>
<feature type="transmembrane region" description="Helical" evidence="1">
    <location>
        <begin position="246"/>
        <end position="264"/>
    </location>
</feature>
<gene>
    <name evidence="2" type="ORF">BDD43_1366</name>
</gene>
<keyword evidence="1" id="KW-0812">Transmembrane</keyword>
<dbReference type="PANTHER" id="PTHR37305">
    <property type="entry name" value="INTEGRAL MEMBRANE PROTEIN-RELATED"/>
    <property type="match status" value="1"/>
</dbReference>
<keyword evidence="1" id="KW-0472">Membrane</keyword>
<dbReference type="PANTHER" id="PTHR37305:SF1">
    <property type="entry name" value="MEMBRANE PROTEIN"/>
    <property type="match status" value="1"/>
</dbReference>
<dbReference type="AlphaFoldDB" id="A0A495IXW8"/>
<sequence>MMKGYILSVRSEFYKSRKTLGFWCSIILPFLICLLMFVAFLTHSEKMAKLPAQILWVSYANVIFGVMGKLLLPIYIIIIGYSVNSIEHRADTWKSLFSLPISKWAVYAAKYTYAVFLVFMCLMLFYLFTIGGGNLLGALKPELKFFEFHMEGFLALIYLKLFLASLGILSVQFLLSLIWADFIKPMGIGFLGTITGWILVGFNWEYSYWIPYAHPVLTTNSIFTFNKKPVAPGPLVLSVDMFTKEVFVSLALAAVFFILGFFVVQKKSVK</sequence>
<reference evidence="2 3" key="1">
    <citation type="submission" date="2018-10" db="EMBL/GenBank/DDBJ databases">
        <title>Genomic Encyclopedia of Archaeal and Bacterial Type Strains, Phase II (KMG-II): from individual species to whole genera.</title>
        <authorList>
            <person name="Goeker M."/>
        </authorList>
    </citation>
    <scope>NUCLEOTIDE SEQUENCE [LARGE SCALE GENOMIC DNA]</scope>
    <source>
        <strain evidence="2 3">DSM 18602</strain>
    </source>
</reference>
<feature type="transmembrane region" description="Helical" evidence="1">
    <location>
        <begin position="187"/>
        <end position="204"/>
    </location>
</feature>
<evidence type="ECO:0000313" key="2">
    <source>
        <dbReference type="EMBL" id="RKR81221.1"/>
    </source>
</evidence>
<feature type="transmembrane region" description="Helical" evidence="1">
    <location>
        <begin position="20"/>
        <end position="42"/>
    </location>
</feature>
<feature type="transmembrane region" description="Helical" evidence="1">
    <location>
        <begin position="104"/>
        <end position="128"/>
    </location>
</feature>
<dbReference type="RefSeq" id="WP_121196939.1">
    <property type="nucleotide sequence ID" value="NZ_RBKU01000001.1"/>
</dbReference>
<keyword evidence="3" id="KW-1185">Reference proteome</keyword>